<dbReference type="InterPro" id="IPR010496">
    <property type="entry name" value="AL/BT2_dom"/>
</dbReference>
<dbReference type="EMBL" id="CP017641">
    <property type="protein sequence ID" value="APZ96189.1"/>
    <property type="molecule type" value="Genomic_DNA"/>
</dbReference>
<evidence type="ECO:0000259" key="2">
    <source>
        <dbReference type="Pfam" id="PF06439"/>
    </source>
</evidence>
<dbReference type="RefSeq" id="WP_083732410.1">
    <property type="nucleotide sequence ID" value="NZ_CP017641.1"/>
</dbReference>
<dbReference type="STRING" id="1891926.Fuma_05857"/>
<dbReference type="KEGG" id="fmr:Fuma_05857"/>
<protein>
    <recommendedName>
        <fullName evidence="2">3-keto-alpha-glucoside-1,2-lyase/3-keto-2-hydroxy-glucal hydratase domain-containing protein</fullName>
    </recommendedName>
</protein>
<feature type="chain" id="PRO_5011958723" description="3-keto-alpha-glucoside-1,2-lyase/3-keto-2-hydroxy-glucal hydratase domain-containing protein" evidence="1">
    <location>
        <begin position="23"/>
        <end position="233"/>
    </location>
</feature>
<proteinExistence type="predicted"/>
<dbReference type="Pfam" id="PF06439">
    <property type="entry name" value="3keto-disac_hyd"/>
    <property type="match status" value="1"/>
</dbReference>
<gene>
    <name evidence="3" type="ORF">Fuma_05857</name>
</gene>
<dbReference type="Gene3D" id="2.60.120.560">
    <property type="entry name" value="Exo-inulinase, domain 1"/>
    <property type="match status" value="1"/>
</dbReference>
<evidence type="ECO:0000256" key="1">
    <source>
        <dbReference type="SAM" id="SignalP"/>
    </source>
</evidence>
<organism evidence="3 4">
    <name type="scientific">Fuerstiella marisgermanici</name>
    <dbReference type="NCBI Taxonomy" id="1891926"/>
    <lineage>
        <taxon>Bacteria</taxon>
        <taxon>Pseudomonadati</taxon>
        <taxon>Planctomycetota</taxon>
        <taxon>Planctomycetia</taxon>
        <taxon>Planctomycetales</taxon>
        <taxon>Planctomycetaceae</taxon>
        <taxon>Fuerstiella</taxon>
    </lineage>
</organism>
<feature type="domain" description="3-keto-alpha-glucoside-1,2-lyase/3-keto-2-hydroxy-glucal hydratase" evidence="2">
    <location>
        <begin position="35"/>
        <end position="228"/>
    </location>
</feature>
<name>A0A1P8WQ62_9PLAN</name>
<dbReference type="GO" id="GO:0016787">
    <property type="term" value="F:hydrolase activity"/>
    <property type="evidence" value="ECO:0007669"/>
    <property type="project" value="InterPro"/>
</dbReference>
<dbReference type="Proteomes" id="UP000187735">
    <property type="component" value="Chromosome"/>
</dbReference>
<feature type="signal peptide" evidence="1">
    <location>
        <begin position="1"/>
        <end position="22"/>
    </location>
</feature>
<sequence precursor="true">MRRLKFPMTIAAALLCAMPANAADNQLSAEEKQAGWQLLFNGKDLTGWKCNNGKKIMAPIEDGALVPFKSGGYIIIHEQQFDNFVLKCDVRWEDPRCNSGIFFRVEDPENPVHTGFEAQVMSGDKTGKHEFGAIYDLASTTKNAGKETGEWNAIEIRCDGPHIKVKVNGEEVASMNCDDFDQPGVCPDGQKHKYTLNTMPRAVKDFARSGYLGFQDHGHKVWYKNVKLLKLAP</sequence>
<accession>A0A1P8WQ62</accession>
<evidence type="ECO:0000313" key="3">
    <source>
        <dbReference type="EMBL" id="APZ96189.1"/>
    </source>
</evidence>
<keyword evidence="4" id="KW-1185">Reference proteome</keyword>
<dbReference type="OrthoDB" id="53343at2"/>
<keyword evidence="1" id="KW-0732">Signal</keyword>
<dbReference type="AlphaFoldDB" id="A0A1P8WQ62"/>
<reference evidence="3 4" key="1">
    <citation type="journal article" date="2016" name="Front. Microbiol.">
        <title>Fuerstia marisgermanicae gen. nov., sp. nov., an Unusual Member of the Phylum Planctomycetes from the German Wadden Sea.</title>
        <authorList>
            <person name="Kohn T."/>
            <person name="Heuer A."/>
            <person name="Jogler M."/>
            <person name="Vollmers J."/>
            <person name="Boedeker C."/>
            <person name="Bunk B."/>
            <person name="Rast P."/>
            <person name="Borchert D."/>
            <person name="Glockner I."/>
            <person name="Freese H.M."/>
            <person name="Klenk H.P."/>
            <person name="Overmann J."/>
            <person name="Kaster A.K."/>
            <person name="Rohde M."/>
            <person name="Wiegand S."/>
            <person name="Jogler C."/>
        </authorList>
    </citation>
    <scope>NUCLEOTIDE SEQUENCE [LARGE SCALE GENOMIC DNA]</scope>
    <source>
        <strain evidence="3 4">NH11</strain>
    </source>
</reference>
<evidence type="ECO:0000313" key="4">
    <source>
        <dbReference type="Proteomes" id="UP000187735"/>
    </source>
</evidence>